<sequence>MTAPAPLLRDIATLAAALDEARTQAESGAPLDLSGLEARAAELCAAAQRLPRAEAAPAVVHLQNLLDALDALGKALSAQHAALAAALAEAAEGRPDPHTARQRASALYRRAAAPDGSPGAASGSGPDRPAPPPQDTPS</sequence>
<name>A0A2S2CJZ7_9PROT</name>
<evidence type="ECO:0000313" key="3">
    <source>
        <dbReference type="Proteomes" id="UP000245629"/>
    </source>
</evidence>
<gene>
    <name evidence="2" type="ORF">DEW08_00245</name>
</gene>
<feature type="compositionally biased region" description="Pro residues" evidence="1">
    <location>
        <begin position="128"/>
        <end position="138"/>
    </location>
</feature>
<dbReference type="EMBL" id="CP029352">
    <property type="protein sequence ID" value="AWK84828.1"/>
    <property type="molecule type" value="Genomic_DNA"/>
</dbReference>
<evidence type="ECO:0000313" key="2">
    <source>
        <dbReference type="EMBL" id="AWK84828.1"/>
    </source>
</evidence>
<protein>
    <recommendedName>
        <fullName evidence="4">Flagellar protein FlgN</fullName>
    </recommendedName>
</protein>
<organism evidence="2 3">
    <name type="scientific">Azospirillum thermophilum</name>
    <dbReference type="NCBI Taxonomy" id="2202148"/>
    <lineage>
        <taxon>Bacteria</taxon>
        <taxon>Pseudomonadati</taxon>
        <taxon>Pseudomonadota</taxon>
        <taxon>Alphaproteobacteria</taxon>
        <taxon>Rhodospirillales</taxon>
        <taxon>Azospirillaceae</taxon>
        <taxon>Azospirillum</taxon>
    </lineage>
</organism>
<evidence type="ECO:0000256" key="1">
    <source>
        <dbReference type="SAM" id="MobiDB-lite"/>
    </source>
</evidence>
<evidence type="ECO:0008006" key="4">
    <source>
        <dbReference type="Google" id="ProtNLM"/>
    </source>
</evidence>
<accession>A0A2S2CJZ7</accession>
<feature type="region of interest" description="Disordered" evidence="1">
    <location>
        <begin position="90"/>
        <end position="138"/>
    </location>
</feature>
<proteinExistence type="predicted"/>
<dbReference type="KEGG" id="azz:DEW08_00245"/>
<reference evidence="3" key="1">
    <citation type="submission" date="2018-05" db="EMBL/GenBank/DDBJ databases">
        <title>Azospirillum thermophila sp. nov., a novel isolated from hot spring.</title>
        <authorList>
            <person name="Zhao Z."/>
        </authorList>
    </citation>
    <scope>NUCLEOTIDE SEQUENCE [LARGE SCALE GENOMIC DNA]</scope>
    <source>
        <strain evidence="3">CFH 70021</strain>
    </source>
</reference>
<dbReference type="Proteomes" id="UP000245629">
    <property type="component" value="Chromosome 1"/>
</dbReference>
<dbReference type="RefSeq" id="WP_109323550.1">
    <property type="nucleotide sequence ID" value="NZ_CP029352.1"/>
</dbReference>
<dbReference type="AlphaFoldDB" id="A0A2S2CJZ7"/>
<feature type="compositionally biased region" description="Low complexity" evidence="1">
    <location>
        <begin position="109"/>
        <end position="127"/>
    </location>
</feature>
<keyword evidence="3" id="KW-1185">Reference proteome</keyword>